<dbReference type="Proteomes" id="UP000013827">
    <property type="component" value="Unassembled WGS sequence"/>
</dbReference>
<sequence length="195" mass="20932">MRIVIVPGNGCDNILDANWYAWLDKRLRDCGRFDEVVCETMPDPHKARRSVWLPFMLSTLGCSRPDTIVVGHSSGAVAAMRLLEEHRLAGCVLVSACHTDLGDAGEAASGYYPPSGGEWKWSQIRKHAAGNIVILHSDNDPFIPLPEAQHVAESLGVPLRVQPGRSHFFSAGEDLVEACLAAADAAVSAEASGST</sequence>
<name>A0A0D3L0W8_EMIH1</name>
<protein>
    <recommendedName>
        <fullName evidence="3">Alpha/beta hydrolase</fullName>
    </recommendedName>
</protein>
<evidence type="ECO:0000313" key="2">
    <source>
        <dbReference type="Proteomes" id="UP000013827"/>
    </source>
</evidence>
<dbReference type="OMA" id="NRPWEWE"/>
<dbReference type="PaxDb" id="2903-EOD41653"/>
<dbReference type="RefSeq" id="XP_005794082.1">
    <property type="nucleotide sequence ID" value="XM_005794025.1"/>
</dbReference>
<dbReference type="EnsemblProtists" id="EOD41653">
    <property type="protein sequence ID" value="EOD41653"/>
    <property type="gene ID" value="EMIHUDRAFT_94896"/>
</dbReference>
<dbReference type="eggNOG" id="ENOG502QVNM">
    <property type="taxonomic scope" value="Eukaryota"/>
</dbReference>
<dbReference type="InterPro" id="IPR029058">
    <property type="entry name" value="AB_hydrolase_fold"/>
</dbReference>
<dbReference type="HOGENOM" id="CLU_088863_1_0_1"/>
<dbReference type="Gene3D" id="3.40.50.1820">
    <property type="entry name" value="alpha/beta hydrolase"/>
    <property type="match status" value="1"/>
</dbReference>
<reference evidence="2" key="1">
    <citation type="journal article" date="2013" name="Nature">
        <title>Pan genome of the phytoplankton Emiliania underpins its global distribution.</title>
        <authorList>
            <person name="Read B.A."/>
            <person name="Kegel J."/>
            <person name="Klute M.J."/>
            <person name="Kuo A."/>
            <person name="Lefebvre S.C."/>
            <person name="Maumus F."/>
            <person name="Mayer C."/>
            <person name="Miller J."/>
            <person name="Monier A."/>
            <person name="Salamov A."/>
            <person name="Young J."/>
            <person name="Aguilar M."/>
            <person name="Claverie J.M."/>
            <person name="Frickenhaus S."/>
            <person name="Gonzalez K."/>
            <person name="Herman E.K."/>
            <person name="Lin Y.C."/>
            <person name="Napier J."/>
            <person name="Ogata H."/>
            <person name="Sarno A.F."/>
            <person name="Shmutz J."/>
            <person name="Schroeder D."/>
            <person name="de Vargas C."/>
            <person name="Verret F."/>
            <person name="von Dassow P."/>
            <person name="Valentin K."/>
            <person name="Van de Peer Y."/>
            <person name="Wheeler G."/>
            <person name="Dacks J.B."/>
            <person name="Delwiche C.F."/>
            <person name="Dyhrman S.T."/>
            <person name="Glockner G."/>
            <person name="John U."/>
            <person name="Richards T."/>
            <person name="Worden A.Z."/>
            <person name="Zhang X."/>
            <person name="Grigoriev I.V."/>
            <person name="Allen A.E."/>
            <person name="Bidle K."/>
            <person name="Borodovsky M."/>
            <person name="Bowler C."/>
            <person name="Brownlee C."/>
            <person name="Cock J.M."/>
            <person name="Elias M."/>
            <person name="Gladyshev V.N."/>
            <person name="Groth M."/>
            <person name="Guda C."/>
            <person name="Hadaegh A."/>
            <person name="Iglesias-Rodriguez M.D."/>
            <person name="Jenkins J."/>
            <person name="Jones B.M."/>
            <person name="Lawson T."/>
            <person name="Leese F."/>
            <person name="Lindquist E."/>
            <person name="Lobanov A."/>
            <person name="Lomsadze A."/>
            <person name="Malik S.B."/>
            <person name="Marsh M.E."/>
            <person name="Mackinder L."/>
            <person name="Mock T."/>
            <person name="Mueller-Roeber B."/>
            <person name="Pagarete A."/>
            <person name="Parker M."/>
            <person name="Probert I."/>
            <person name="Quesneville H."/>
            <person name="Raines C."/>
            <person name="Rensing S.A."/>
            <person name="Riano-Pachon D.M."/>
            <person name="Richier S."/>
            <person name="Rokitta S."/>
            <person name="Shiraiwa Y."/>
            <person name="Soanes D.M."/>
            <person name="van der Giezen M."/>
            <person name="Wahlund T.M."/>
            <person name="Williams B."/>
            <person name="Wilson W."/>
            <person name="Wolfe G."/>
            <person name="Wurch L.L."/>
        </authorList>
    </citation>
    <scope>NUCLEOTIDE SEQUENCE</scope>
</reference>
<keyword evidence="2" id="KW-1185">Reference proteome</keyword>
<dbReference type="AlphaFoldDB" id="A0A0D3L0W8"/>
<reference evidence="1" key="2">
    <citation type="submission" date="2024-10" db="UniProtKB">
        <authorList>
            <consortium name="EnsemblProtists"/>
        </authorList>
    </citation>
    <scope>IDENTIFICATION</scope>
</reference>
<evidence type="ECO:0000313" key="1">
    <source>
        <dbReference type="EnsemblProtists" id="EOD41653"/>
    </source>
</evidence>
<dbReference type="STRING" id="2903.R1E212"/>
<dbReference type="GO" id="GO:0016787">
    <property type="term" value="F:hydrolase activity"/>
    <property type="evidence" value="ECO:0007669"/>
    <property type="project" value="InterPro"/>
</dbReference>
<evidence type="ECO:0008006" key="3">
    <source>
        <dbReference type="Google" id="ProtNLM"/>
    </source>
</evidence>
<proteinExistence type="predicted"/>
<dbReference type="PANTHER" id="PTHR15394">
    <property type="entry name" value="SERINE HYDROLASE RBBP9"/>
    <property type="match status" value="1"/>
</dbReference>
<dbReference type="Pfam" id="PF06821">
    <property type="entry name" value="Ser_hydrolase"/>
    <property type="match status" value="1"/>
</dbReference>
<dbReference type="GeneID" id="17286923"/>
<dbReference type="KEGG" id="ehx:EMIHUDRAFT_94896"/>
<organism evidence="1 2">
    <name type="scientific">Emiliania huxleyi (strain CCMP1516)</name>
    <dbReference type="NCBI Taxonomy" id="280463"/>
    <lineage>
        <taxon>Eukaryota</taxon>
        <taxon>Haptista</taxon>
        <taxon>Haptophyta</taxon>
        <taxon>Prymnesiophyceae</taxon>
        <taxon>Isochrysidales</taxon>
        <taxon>Noelaerhabdaceae</taxon>
        <taxon>Emiliania</taxon>
    </lineage>
</organism>
<dbReference type="InterPro" id="IPR010662">
    <property type="entry name" value="RBBP9/YdeN"/>
</dbReference>
<accession>A0A0D3L0W8</accession>
<dbReference type="PANTHER" id="PTHR15394:SF3">
    <property type="entry name" value="SERINE HYDROLASE RBBP9"/>
    <property type="match status" value="1"/>
</dbReference>
<dbReference type="SUPFAM" id="SSF53474">
    <property type="entry name" value="alpha/beta-Hydrolases"/>
    <property type="match status" value="1"/>
</dbReference>